<organism evidence="1 2">
    <name type="scientific">Schaedlerella arabinosiphila</name>
    <dbReference type="NCBI Taxonomy" id="2044587"/>
    <lineage>
        <taxon>Bacteria</taxon>
        <taxon>Bacillati</taxon>
        <taxon>Bacillota</taxon>
        <taxon>Clostridia</taxon>
        <taxon>Lachnospirales</taxon>
        <taxon>Lachnospiraceae</taxon>
        <taxon>Schaedlerella</taxon>
    </lineage>
</organism>
<dbReference type="AlphaFoldDB" id="A0A9X5H8D5"/>
<sequence>MEQQVYMASDIQKALGLGKTKTYDFLNQVYRQQGKNPPFRVIKIGSSVRVLKKSFDDWLRTAI</sequence>
<evidence type="ECO:0000313" key="1">
    <source>
        <dbReference type="EMBL" id="NDO71664.1"/>
    </source>
</evidence>
<dbReference type="Proteomes" id="UP000474104">
    <property type="component" value="Unassembled WGS sequence"/>
</dbReference>
<dbReference type="OrthoDB" id="9800833at2"/>
<name>A0A9X5H8D5_9FIRM</name>
<dbReference type="RefSeq" id="WP_004073898.1">
    <property type="nucleotide sequence ID" value="NZ_VIRB01000142.1"/>
</dbReference>
<comment type="caution">
    <text evidence="1">The sequence shown here is derived from an EMBL/GenBank/DDBJ whole genome shotgun (WGS) entry which is preliminary data.</text>
</comment>
<reference evidence="1 2" key="1">
    <citation type="submission" date="2019-07" db="EMBL/GenBank/DDBJ databases">
        <title>Draft genome sequences of 15 bacterial species constituting the stable defined intestinal microbiota of the GM15 gnotobiotic mouse model.</title>
        <authorList>
            <person name="Elie C."/>
            <person name="Mathieu A."/>
            <person name="Saliou A."/>
            <person name="Darnaud M."/>
            <person name="Leulier F."/>
            <person name="Tamellini A."/>
        </authorList>
    </citation>
    <scope>NUCLEOTIDE SEQUENCE [LARGE SCALE GENOMIC DNA]</scope>
    <source>
        <strain evidence="2">ASF 502</strain>
    </source>
</reference>
<gene>
    <name evidence="1" type="ORF">FMM80_24620</name>
</gene>
<protein>
    <submittedName>
        <fullName evidence="1">Helix-turn-helix domain-containing protein</fullName>
    </submittedName>
</protein>
<evidence type="ECO:0000313" key="2">
    <source>
        <dbReference type="Proteomes" id="UP000474104"/>
    </source>
</evidence>
<dbReference type="EMBL" id="VIRB01000142">
    <property type="protein sequence ID" value="NDO71664.1"/>
    <property type="molecule type" value="Genomic_DNA"/>
</dbReference>
<proteinExistence type="predicted"/>
<accession>A0A9X5H8D5</accession>